<protein>
    <submittedName>
        <fullName evidence="2">Blue light sensor protein</fullName>
    </submittedName>
</protein>
<reference evidence="2 3" key="1">
    <citation type="submission" date="2018-01" db="EMBL/GenBank/DDBJ databases">
        <title>Co-occurrence of chitin degradation, pigmentation and bioactivity in marine Pseudoalteromonas.</title>
        <authorList>
            <person name="Paulsen S."/>
            <person name="Gram L."/>
            <person name="Machado H."/>
        </authorList>
    </citation>
    <scope>NUCLEOTIDE SEQUENCE [LARGE SCALE GENOMIC DNA]</scope>
    <source>
        <strain evidence="2 3">S3898</strain>
    </source>
</reference>
<gene>
    <name evidence="2" type="ORF">C1E23_20235</name>
</gene>
<dbReference type="Pfam" id="PF04940">
    <property type="entry name" value="BLUF"/>
    <property type="match status" value="1"/>
</dbReference>
<dbReference type="RefSeq" id="WP_130257282.1">
    <property type="nucleotide sequence ID" value="NZ_PPSX01000108.1"/>
</dbReference>
<accession>A0A4Q7II71</accession>
<organism evidence="2 3">
    <name type="scientific">Pseudoalteromonas phenolica</name>
    <dbReference type="NCBI Taxonomy" id="161398"/>
    <lineage>
        <taxon>Bacteria</taxon>
        <taxon>Pseudomonadati</taxon>
        <taxon>Pseudomonadota</taxon>
        <taxon>Gammaproteobacteria</taxon>
        <taxon>Alteromonadales</taxon>
        <taxon>Pseudoalteromonadaceae</taxon>
        <taxon>Pseudoalteromonas</taxon>
    </lineage>
</organism>
<dbReference type="EMBL" id="PPSX01000108">
    <property type="protein sequence ID" value="RZQ51301.1"/>
    <property type="molecule type" value="Genomic_DNA"/>
</dbReference>
<evidence type="ECO:0000259" key="1">
    <source>
        <dbReference type="PROSITE" id="PS50925"/>
    </source>
</evidence>
<comment type="caution">
    <text evidence="2">The sequence shown here is derived from an EMBL/GenBank/DDBJ whole genome shotgun (WGS) entry which is preliminary data.</text>
</comment>
<dbReference type="PROSITE" id="PS50925">
    <property type="entry name" value="BLUF"/>
    <property type="match status" value="1"/>
</dbReference>
<dbReference type="GO" id="GO:0009882">
    <property type="term" value="F:blue light photoreceptor activity"/>
    <property type="evidence" value="ECO:0007669"/>
    <property type="project" value="InterPro"/>
</dbReference>
<sequence>MFEILYQICYVSSANEKFQQTELLELLNQARQYNKNNNITGLLLYDGVGTFLQTLEGEKDDVESLFSKIKMDERHKRVNLLSAKLVEERLFANWSMGFRLIDKTAIKQIDGFSDFMYSPEKNLEAFATSKPNSAMNLLYHFAKISAIEPEDIT</sequence>
<evidence type="ECO:0000313" key="3">
    <source>
        <dbReference type="Proteomes" id="UP000291338"/>
    </source>
</evidence>
<name>A0A4Q7II71_9GAMM</name>
<dbReference type="Proteomes" id="UP000291338">
    <property type="component" value="Unassembled WGS sequence"/>
</dbReference>
<dbReference type="Gene3D" id="3.30.70.100">
    <property type="match status" value="1"/>
</dbReference>
<dbReference type="GO" id="GO:0071949">
    <property type="term" value="F:FAD binding"/>
    <property type="evidence" value="ECO:0007669"/>
    <property type="project" value="InterPro"/>
</dbReference>
<dbReference type="SMART" id="SM01034">
    <property type="entry name" value="BLUF"/>
    <property type="match status" value="1"/>
</dbReference>
<dbReference type="InterPro" id="IPR007024">
    <property type="entry name" value="BLUF_domain"/>
</dbReference>
<proteinExistence type="predicted"/>
<evidence type="ECO:0000313" key="2">
    <source>
        <dbReference type="EMBL" id="RZQ51301.1"/>
    </source>
</evidence>
<dbReference type="SUPFAM" id="SSF54975">
    <property type="entry name" value="Acylphosphatase/BLUF domain-like"/>
    <property type="match status" value="1"/>
</dbReference>
<dbReference type="AlphaFoldDB" id="A0A4Q7II71"/>
<feature type="domain" description="BLUF" evidence="1">
    <location>
        <begin position="5"/>
        <end position="97"/>
    </location>
</feature>
<dbReference type="InterPro" id="IPR036046">
    <property type="entry name" value="Acylphosphatase-like_dom_sf"/>
</dbReference>